<dbReference type="EMBL" id="FXWJ01000003">
    <property type="protein sequence ID" value="SMQ71111.1"/>
    <property type="molecule type" value="Genomic_DNA"/>
</dbReference>
<feature type="compositionally biased region" description="Low complexity" evidence="1">
    <location>
        <begin position="24"/>
        <end position="35"/>
    </location>
</feature>
<dbReference type="PANTHER" id="PTHR10928:SF2">
    <property type="entry name" value="SUPPRESSOR OF FUSED HOMOLOG"/>
    <property type="match status" value="1"/>
</dbReference>
<dbReference type="InterPro" id="IPR037181">
    <property type="entry name" value="SUFU_N"/>
</dbReference>
<proteinExistence type="predicted"/>
<comment type="caution">
    <text evidence="3">The sequence shown here is derived from an EMBL/GenBank/DDBJ whole genome shotgun (WGS) entry which is preliminary data.</text>
</comment>
<organism evidence="3 4">
    <name type="scientific">Plantibacter elymi</name>
    <name type="common">nom. nud.</name>
    <dbReference type="NCBI Taxonomy" id="199708"/>
    <lineage>
        <taxon>Bacteria</taxon>
        <taxon>Bacillati</taxon>
        <taxon>Actinomycetota</taxon>
        <taxon>Actinomycetes</taxon>
        <taxon>Micrococcales</taxon>
        <taxon>Microbacteriaceae</taxon>
        <taxon>Plantibacter</taxon>
    </lineage>
</organism>
<dbReference type="InterPro" id="IPR020941">
    <property type="entry name" value="SUFU-like_domain"/>
</dbReference>
<dbReference type="SUPFAM" id="SSF103359">
    <property type="entry name" value="Suppressor of Fused, N-terminal domain"/>
    <property type="match status" value="1"/>
</dbReference>
<protein>
    <submittedName>
        <fullName evidence="3">Suppressor of fused protein (SUFU)</fullName>
    </submittedName>
</protein>
<evidence type="ECO:0000259" key="2">
    <source>
        <dbReference type="Pfam" id="PF05076"/>
    </source>
</evidence>
<dbReference type="Proteomes" id="UP000194464">
    <property type="component" value="Unassembled WGS sequence"/>
</dbReference>
<dbReference type="Pfam" id="PF05076">
    <property type="entry name" value="SUFU"/>
    <property type="match status" value="1"/>
</dbReference>
<feature type="region of interest" description="Disordered" evidence="1">
    <location>
        <begin position="1"/>
        <end position="44"/>
    </location>
</feature>
<gene>
    <name evidence="3" type="ORF">SAMN06295909_2439</name>
</gene>
<feature type="domain" description="Suppressor of fused-like" evidence="2">
    <location>
        <begin position="85"/>
        <end position="239"/>
    </location>
</feature>
<dbReference type="PANTHER" id="PTHR10928">
    <property type="entry name" value="SUPPRESSOR OF FUSED"/>
    <property type="match status" value="1"/>
</dbReference>
<sequence>MTAGRPSTTDVYTRRMGFFRRKSQQPPMSPAASEPEPAKAEDLDDLDERGWDAVTQAVSQHYPGAREFHVAYSPGLHFGSALQGCSALPGPDHWFYVTYGLTELWGKDSDDPTTSGFGYELTMRVRRSPADETPPQWPYRALIVLAQYVRSGPQELWLGDRIRLADGVTDDPDGALTTLAVTADPKVVPIETPNGRVAFWQAVALTDTDVEEAKRSTTDEVLERLAADDPLLTIDPERR</sequence>
<evidence type="ECO:0000313" key="3">
    <source>
        <dbReference type="EMBL" id="SMQ71111.1"/>
    </source>
</evidence>
<feature type="compositionally biased region" description="Polar residues" evidence="1">
    <location>
        <begin position="1"/>
        <end position="11"/>
    </location>
</feature>
<evidence type="ECO:0000256" key="1">
    <source>
        <dbReference type="SAM" id="MobiDB-lite"/>
    </source>
</evidence>
<reference evidence="3 4" key="1">
    <citation type="submission" date="2017-04" db="EMBL/GenBank/DDBJ databases">
        <authorList>
            <person name="Varghese N."/>
            <person name="Submissions S."/>
        </authorList>
    </citation>
    <scope>NUCLEOTIDE SEQUENCE [LARGE SCALE GENOMIC DNA]</scope>
    <source>
        <strain evidence="3 4">VKM Ac-1784</strain>
    </source>
</reference>
<keyword evidence="4" id="KW-1185">Reference proteome</keyword>
<evidence type="ECO:0000313" key="4">
    <source>
        <dbReference type="Proteomes" id="UP000194464"/>
    </source>
</evidence>
<accession>A0ABY1RG92</accession>
<dbReference type="InterPro" id="IPR007768">
    <property type="entry name" value="Suppressor_of_fused"/>
</dbReference>
<name>A0ABY1RG92_9MICO</name>